<accession>A0A383EJE3</accession>
<gene>
    <name evidence="1" type="ORF">METZ01_LOCUS509821</name>
</gene>
<protein>
    <submittedName>
        <fullName evidence="1">Uncharacterized protein</fullName>
    </submittedName>
</protein>
<dbReference type="EMBL" id="UINC01226470">
    <property type="protein sequence ID" value="SVE56967.1"/>
    <property type="molecule type" value="Genomic_DNA"/>
</dbReference>
<evidence type="ECO:0000313" key="1">
    <source>
        <dbReference type="EMBL" id="SVE56967.1"/>
    </source>
</evidence>
<proteinExistence type="predicted"/>
<organism evidence="1">
    <name type="scientific">marine metagenome</name>
    <dbReference type="NCBI Taxonomy" id="408172"/>
    <lineage>
        <taxon>unclassified sequences</taxon>
        <taxon>metagenomes</taxon>
        <taxon>ecological metagenomes</taxon>
    </lineage>
</organism>
<feature type="non-terminal residue" evidence="1">
    <location>
        <position position="51"/>
    </location>
</feature>
<name>A0A383EJE3_9ZZZZ</name>
<dbReference type="AlphaFoldDB" id="A0A383EJE3"/>
<sequence>MANGKWMTTIFQSWPDIRWGRRGTPELGQIVVTRVAVGRNPVVVGGSFVVG</sequence>
<reference evidence="1" key="1">
    <citation type="submission" date="2018-05" db="EMBL/GenBank/DDBJ databases">
        <authorList>
            <person name="Lanie J.A."/>
            <person name="Ng W.-L."/>
            <person name="Kazmierczak K.M."/>
            <person name="Andrzejewski T.M."/>
            <person name="Davidsen T.M."/>
            <person name="Wayne K.J."/>
            <person name="Tettelin H."/>
            <person name="Glass J.I."/>
            <person name="Rusch D."/>
            <person name="Podicherti R."/>
            <person name="Tsui H.-C.T."/>
            <person name="Winkler M.E."/>
        </authorList>
    </citation>
    <scope>NUCLEOTIDE SEQUENCE</scope>
</reference>